<name>A0ABU3TRF9_9BACT</name>
<dbReference type="RefSeq" id="WP_316070387.1">
    <property type="nucleotide sequence ID" value="NZ_JAVNWW010000001.1"/>
</dbReference>
<organism evidence="2 3">
    <name type="scientific">Aquirufa regiilacus</name>
    <dbReference type="NCBI Taxonomy" id="3024868"/>
    <lineage>
        <taxon>Bacteria</taxon>
        <taxon>Pseudomonadati</taxon>
        <taxon>Bacteroidota</taxon>
        <taxon>Cytophagia</taxon>
        <taxon>Cytophagales</taxon>
        <taxon>Flectobacillaceae</taxon>
        <taxon>Aquirufa</taxon>
    </lineage>
</organism>
<dbReference type="Proteomes" id="UP001249959">
    <property type="component" value="Unassembled WGS sequence"/>
</dbReference>
<keyword evidence="3" id="KW-1185">Reference proteome</keyword>
<feature type="chain" id="PRO_5045686041" evidence="1">
    <location>
        <begin position="18"/>
        <end position="232"/>
    </location>
</feature>
<accession>A0ABU3TRF9</accession>
<keyword evidence="1" id="KW-0732">Signal</keyword>
<evidence type="ECO:0000256" key="1">
    <source>
        <dbReference type="SAM" id="SignalP"/>
    </source>
</evidence>
<evidence type="ECO:0000313" key="2">
    <source>
        <dbReference type="EMBL" id="MDU0808448.1"/>
    </source>
</evidence>
<feature type="signal peptide" evidence="1">
    <location>
        <begin position="1"/>
        <end position="17"/>
    </location>
</feature>
<dbReference type="PROSITE" id="PS51257">
    <property type="entry name" value="PROKAR_LIPOPROTEIN"/>
    <property type="match status" value="1"/>
</dbReference>
<gene>
    <name evidence="2" type="ORF">PQG45_05295</name>
</gene>
<evidence type="ECO:0000313" key="3">
    <source>
        <dbReference type="Proteomes" id="UP001249959"/>
    </source>
</evidence>
<protein>
    <submittedName>
        <fullName evidence="2">Uncharacterized protein</fullName>
    </submittedName>
</protein>
<dbReference type="EMBL" id="JAVNWW010000001">
    <property type="protein sequence ID" value="MDU0808448.1"/>
    <property type="molecule type" value="Genomic_DNA"/>
</dbReference>
<proteinExistence type="predicted"/>
<sequence length="232" mass="26578">MRKFVYFLALLSMIACRRTSIPPVLSTTPLAVKPAESPRQVNLKLASITAYDIQENMNLKDELWVEYNVVAIKDGKILRMESASRFLGGIRQGQKIALDSIPALRIQLNPGEQLGVQVSLWELDDYSKDQHLLKQVNQWGGMLQIPMMLVEWSSVSNPVSWFLWGARLGSICLDYWSKQDGRDLIGVSELQWDWSEIKKGRLTRFKRGNWKGGRAGLNAYQYAYAYRIHVNE</sequence>
<comment type="caution">
    <text evidence="2">The sequence shown here is derived from an EMBL/GenBank/DDBJ whole genome shotgun (WGS) entry which is preliminary data.</text>
</comment>
<reference evidence="2 3" key="1">
    <citation type="submission" date="2023-09" db="EMBL/GenBank/DDBJ databases">
        <title>Aquirufa genomes.</title>
        <authorList>
            <person name="Pitt A."/>
        </authorList>
    </citation>
    <scope>NUCLEOTIDE SEQUENCE [LARGE SCALE GENOMIC DNA]</scope>
    <source>
        <strain evidence="2 3">LEOWEIH-7C</strain>
    </source>
</reference>